<evidence type="ECO:0000256" key="2">
    <source>
        <dbReference type="ARBA" id="ARBA00022670"/>
    </source>
</evidence>
<evidence type="ECO:0000256" key="3">
    <source>
        <dbReference type="ARBA" id="ARBA00022801"/>
    </source>
</evidence>
<dbReference type="PANTHER" id="PTHR11757:SF19">
    <property type="entry name" value="PROLYL ENDOPEPTIDASE-LIKE"/>
    <property type="match status" value="1"/>
</dbReference>
<dbReference type="InterPro" id="IPR002470">
    <property type="entry name" value="Peptidase_S9A"/>
</dbReference>
<dbReference type="PANTHER" id="PTHR11757">
    <property type="entry name" value="PROTEASE FAMILY S9A OLIGOPEPTIDASE"/>
    <property type="match status" value="1"/>
</dbReference>
<reference evidence="7 8" key="1">
    <citation type="submission" date="2019-12" db="EMBL/GenBank/DDBJ databases">
        <title>Genomic-based taxomic classification of the family Erythrobacteraceae.</title>
        <authorList>
            <person name="Xu L."/>
        </authorList>
    </citation>
    <scope>NUCLEOTIDE SEQUENCE [LARGE SCALE GENOMIC DNA]</scope>
    <source>
        <strain evidence="7 8">JCM 16339</strain>
    </source>
</reference>
<accession>A0A844ZMV6</accession>
<dbReference type="PRINTS" id="PR00862">
    <property type="entry name" value="PROLIGOPTASE"/>
</dbReference>
<proteinExistence type="inferred from homology"/>
<dbReference type="InterPro" id="IPR029058">
    <property type="entry name" value="AB_hydrolase_fold"/>
</dbReference>
<evidence type="ECO:0000256" key="4">
    <source>
        <dbReference type="ARBA" id="ARBA00022825"/>
    </source>
</evidence>
<dbReference type="Gene3D" id="2.130.10.120">
    <property type="entry name" value="Prolyl oligopeptidase, N-terminal domain"/>
    <property type="match status" value="1"/>
</dbReference>
<gene>
    <name evidence="7" type="ORF">GRI32_06420</name>
</gene>
<keyword evidence="4" id="KW-0720">Serine protease</keyword>
<dbReference type="Pfam" id="PF00326">
    <property type="entry name" value="Peptidase_S9"/>
    <property type="match status" value="1"/>
</dbReference>
<sequence>MVAYPLCKHRPCVAGFPAAPGPAKERPLVTNKLFSIAAAALLCAGAIPATAQSGESNSVSHSIPNGPPVAEQRPYEYSYHGITISDPYHWLKDASYPVIDDEDVLAYVRAENAWYEAQMGPHQPLVDNLLAEMRGRIKEADSSVPQKDGDYLYWSEFEEGAEYRKYYRRPVAGGEAQLYLDVTELAKGHDYLSLEDISVSKNGRYVAYSTDTTGAERFTVRIKDLETGELLPDVIEGTNTDLIWAANDTMLVYGVANDNWRVDNVRVHRIGSDAAEDVEIYHEGDIGFTVSAGLSANEQWLIMAVGDNETSEVYLIPASDPMATPVLVRARQTGVEYGVDVREDTLYIWTNDTHVNFRLATAPLADPANWTTLIEGSDDFYLTGFTLFRDFYVTEGRLAGLDQIQIRYYDNPAAMETITFPEPAYAAGLGDNPEWAMDTIRIGYESPITPDTVYDYHVATGTLETLKVLEIPSGFDPSLYTVERLSIPARDGAMIPVSIVYRKDRPMAQDGADGQSVRGGPLHLYAYGAYGYAVDPGFSTTRFTYVDRGMAYAIAHIRGGDDLGRNWYLQGKTEQRTNTFNDFVDVARGLIARGYTSEGQISAAGRSAGGELMGAVVNQAPELFGAVVAGVPFVDVLSTMLDDSLPLTPGEWPEWGNPITSKAAFTHILSYSPYDQVVAHDYPPMLVTAGLNDPRVTYWEPAKWVAKLRELKTDDNILLLKTNMGAGHAGKSGRFEGLREDAEEAAFILWQLGIEE</sequence>
<dbReference type="AlphaFoldDB" id="A0A844ZMV6"/>
<evidence type="ECO:0000256" key="1">
    <source>
        <dbReference type="ARBA" id="ARBA00005228"/>
    </source>
</evidence>
<protein>
    <submittedName>
        <fullName evidence="7">Prolyl oligopeptidase family serine peptidase</fullName>
    </submittedName>
</protein>
<dbReference type="GO" id="GO:0004252">
    <property type="term" value="F:serine-type endopeptidase activity"/>
    <property type="evidence" value="ECO:0007669"/>
    <property type="project" value="InterPro"/>
</dbReference>
<dbReference type="InterPro" id="IPR023302">
    <property type="entry name" value="Pept_S9A_N"/>
</dbReference>
<keyword evidence="2" id="KW-0645">Protease</keyword>
<comment type="similarity">
    <text evidence="1">Belongs to the peptidase S9A family.</text>
</comment>
<keyword evidence="8" id="KW-1185">Reference proteome</keyword>
<dbReference type="Proteomes" id="UP000435243">
    <property type="component" value="Unassembled WGS sequence"/>
</dbReference>
<dbReference type="EMBL" id="WTYY01000003">
    <property type="protein sequence ID" value="MXO88370.1"/>
    <property type="molecule type" value="Genomic_DNA"/>
</dbReference>
<dbReference type="OrthoDB" id="9801421at2"/>
<feature type="domain" description="Peptidase S9A N-terminal" evidence="6">
    <location>
        <begin position="67"/>
        <end position="467"/>
    </location>
</feature>
<dbReference type="InterPro" id="IPR001375">
    <property type="entry name" value="Peptidase_S9_cat"/>
</dbReference>
<evidence type="ECO:0000259" key="6">
    <source>
        <dbReference type="Pfam" id="PF02897"/>
    </source>
</evidence>
<keyword evidence="3" id="KW-0378">Hydrolase</keyword>
<feature type="domain" description="Peptidase S9 prolyl oligopeptidase catalytic" evidence="5">
    <location>
        <begin position="538"/>
        <end position="753"/>
    </location>
</feature>
<dbReference type="Gene3D" id="3.40.50.1820">
    <property type="entry name" value="alpha/beta hydrolase"/>
    <property type="match status" value="1"/>
</dbReference>
<dbReference type="GO" id="GO:0006508">
    <property type="term" value="P:proteolysis"/>
    <property type="evidence" value="ECO:0007669"/>
    <property type="project" value="UniProtKB-KW"/>
</dbReference>
<name>A0A844ZMV6_9SPHN</name>
<dbReference type="Pfam" id="PF02897">
    <property type="entry name" value="Peptidase_S9_N"/>
    <property type="match status" value="1"/>
</dbReference>
<dbReference type="InterPro" id="IPR051543">
    <property type="entry name" value="Serine_Peptidase_S9A"/>
</dbReference>
<dbReference type="SUPFAM" id="SSF50993">
    <property type="entry name" value="Peptidase/esterase 'gauge' domain"/>
    <property type="match status" value="1"/>
</dbReference>
<evidence type="ECO:0000259" key="5">
    <source>
        <dbReference type="Pfam" id="PF00326"/>
    </source>
</evidence>
<organism evidence="7 8">
    <name type="scientific">Alteraurantiacibacter aestuarii</name>
    <dbReference type="NCBI Taxonomy" id="650004"/>
    <lineage>
        <taxon>Bacteria</taxon>
        <taxon>Pseudomonadati</taxon>
        <taxon>Pseudomonadota</taxon>
        <taxon>Alphaproteobacteria</taxon>
        <taxon>Sphingomonadales</taxon>
        <taxon>Erythrobacteraceae</taxon>
        <taxon>Alteraurantiacibacter</taxon>
    </lineage>
</organism>
<dbReference type="SUPFAM" id="SSF53474">
    <property type="entry name" value="alpha/beta-Hydrolases"/>
    <property type="match status" value="1"/>
</dbReference>
<evidence type="ECO:0000313" key="8">
    <source>
        <dbReference type="Proteomes" id="UP000435243"/>
    </source>
</evidence>
<comment type="caution">
    <text evidence="7">The sequence shown here is derived from an EMBL/GenBank/DDBJ whole genome shotgun (WGS) entry which is preliminary data.</text>
</comment>
<evidence type="ECO:0000313" key="7">
    <source>
        <dbReference type="EMBL" id="MXO88370.1"/>
    </source>
</evidence>